<dbReference type="PRINTS" id="PR00114">
    <property type="entry name" value="STPHPHTASE"/>
</dbReference>
<name>Q1JWZ1_DESA6</name>
<organism evidence="2 3">
    <name type="scientific">Desulfuromonas acetoxidans (strain DSM 684 / 11070)</name>
    <dbReference type="NCBI Taxonomy" id="281689"/>
    <lineage>
        <taxon>Bacteria</taxon>
        <taxon>Pseudomonadati</taxon>
        <taxon>Thermodesulfobacteriota</taxon>
        <taxon>Desulfuromonadia</taxon>
        <taxon>Desulfuromonadales</taxon>
        <taxon>Desulfuromonadaceae</taxon>
        <taxon>Desulfuromonas</taxon>
    </lineage>
</organism>
<keyword evidence="3" id="KW-1185">Reference proteome</keyword>
<reference evidence="2" key="1">
    <citation type="submission" date="2006-05" db="EMBL/GenBank/DDBJ databases">
        <title>Annotation of the draft genome assembly of Desulfuromonas acetoxidans DSM 684.</title>
        <authorList>
            <consortium name="US DOE Joint Genome Institute (JGI-ORNL)"/>
            <person name="Larimer F."/>
            <person name="Land M."/>
            <person name="Hauser L."/>
        </authorList>
    </citation>
    <scope>NUCLEOTIDE SEQUENCE [LARGE SCALE GENOMIC DNA]</scope>
    <source>
        <strain evidence="2">DSM 684</strain>
    </source>
</reference>
<comment type="caution">
    <text evidence="2">The sequence shown here is derived from an EMBL/GenBank/DDBJ whole genome shotgun (WGS) entry which is preliminary data.</text>
</comment>
<sequence length="235" mass="26330">MSNGNQPQRLIAIGDLHGQRDMLRRLLNVVQPSAADQLVFLGDYIDRGPDSCGLLSYLIALQQRFPDTVFLRGNHDQMLLDALVEVGLRHDVRLREICSRYQEDVGSFSDIDIFYSNGGRATLASYETTKLSDIPQEHVAFLESTRLWWPCDPFVFVHAGLQPGIPVEKQSIFTLLWARNLPPSDDGIIQVVGHSPTANNWPTFDAGRYAMDTGAGHHRVLTACDVLTQQVWQVS</sequence>
<dbReference type="PANTHER" id="PTHR42850">
    <property type="entry name" value="METALLOPHOSPHOESTERASE"/>
    <property type="match status" value="1"/>
</dbReference>
<evidence type="ECO:0000313" key="2">
    <source>
        <dbReference type="EMBL" id="EAT14767.1"/>
    </source>
</evidence>
<dbReference type="InterPro" id="IPR006186">
    <property type="entry name" value="Ser/Thr-sp_prot-phosphatase"/>
</dbReference>
<evidence type="ECO:0000259" key="1">
    <source>
        <dbReference type="Pfam" id="PF00149"/>
    </source>
</evidence>
<dbReference type="CDD" id="cd00144">
    <property type="entry name" value="MPP_PPP_family"/>
    <property type="match status" value="1"/>
</dbReference>
<dbReference type="Gene3D" id="3.60.21.10">
    <property type="match status" value="1"/>
</dbReference>
<proteinExistence type="predicted"/>
<dbReference type="PANTHER" id="PTHR42850:SF4">
    <property type="entry name" value="ZINC-DEPENDENT ENDOPOLYPHOSPHATASE"/>
    <property type="match status" value="1"/>
</dbReference>
<feature type="domain" description="Calcineurin-like phosphoesterase" evidence="1">
    <location>
        <begin position="9"/>
        <end position="198"/>
    </location>
</feature>
<accession>Q1JWZ1</accession>
<dbReference type="AlphaFoldDB" id="Q1JWZ1"/>
<gene>
    <name evidence="2" type="ORF">Dace_0819</name>
</gene>
<dbReference type="EMBL" id="AAEW02000018">
    <property type="protein sequence ID" value="EAT14767.1"/>
    <property type="molecule type" value="Genomic_DNA"/>
</dbReference>
<dbReference type="Proteomes" id="UP000005695">
    <property type="component" value="Unassembled WGS sequence"/>
</dbReference>
<dbReference type="SUPFAM" id="SSF56300">
    <property type="entry name" value="Metallo-dependent phosphatases"/>
    <property type="match status" value="1"/>
</dbReference>
<dbReference type="GO" id="GO:0005737">
    <property type="term" value="C:cytoplasm"/>
    <property type="evidence" value="ECO:0007669"/>
    <property type="project" value="TreeGrafter"/>
</dbReference>
<dbReference type="Pfam" id="PF00149">
    <property type="entry name" value="Metallophos"/>
    <property type="match status" value="1"/>
</dbReference>
<dbReference type="InterPro" id="IPR050126">
    <property type="entry name" value="Ap4A_hydrolase"/>
</dbReference>
<evidence type="ECO:0000313" key="3">
    <source>
        <dbReference type="Proteomes" id="UP000005695"/>
    </source>
</evidence>
<dbReference type="InterPro" id="IPR029052">
    <property type="entry name" value="Metallo-depent_PP-like"/>
</dbReference>
<protein>
    <submittedName>
        <fullName evidence="2">Metallophosphoesterase</fullName>
    </submittedName>
</protein>
<dbReference type="GO" id="GO:0008803">
    <property type="term" value="F:bis(5'-nucleosyl)-tetraphosphatase (symmetrical) activity"/>
    <property type="evidence" value="ECO:0007669"/>
    <property type="project" value="TreeGrafter"/>
</dbReference>
<dbReference type="GO" id="GO:0016791">
    <property type="term" value="F:phosphatase activity"/>
    <property type="evidence" value="ECO:0007669"/>
    <property type="project" value="TreeGrafter"/>
</dbReference>
<reference evidence="2" key="2">
    <citation type="submission" date="2006-05" db="EMBL/GenBank/DDBJ databases">
        <title>Sequencing of the draft genome and assembly of Desulfuromonas acetoxidans DSM 684.</title>
        <authorList>
            <consortium name="US DOE Joint Genome Institute (JGI-PGF)"/>
            <person name="Copeland A."/>
            <person name="Lucas S."/>
            <person name="Lapidus A."/>
            <person name="Barry K."/>
            <person name="Detter J.C."/>
            <person name="Glavina del Rio T."/>
            <person name="Hammon N."/>
            <person name="Israni S."/>
            <person name="Dalin E."/>
            <person name="Tice H."/>
            <person name="Bruce D."/>
            <person name="Pitluck S."/>
            <person name="Richardson P."/>
        </authorList>
    </citation>
    <scope>NUCLEOTIDE SEQUENCE [LARGE SCALE GENOMIC DNA]</scope>
    <source>
        <strain evidence="2">DSM 684</strain>
    </source>
</reference>
<dbReference type="GO" id="GO:0110154">
    <property type="term" value="P:RNA decapping"/>
    <property type="evidence" value="ECO:0007669"/>
    <property type="project" value="TreeGrafter"/>
</dbReference>
<dbReference type="InterPro" id="IPR004843">
    <property type="entry name" value="Calcineurin-like_PHP"/>
</dbReference>